<dbReference type="Gene3D" id="3.10.350.10">
    <property type="entry name" value="LysM domain"/>
    <property type="match status" value="1"/>
</dbReference>
<dbReference type="SMART" id="SM00257">
    <property type="entry name" value="LysM"/>
    <property type="match status" value="1"/>
</dbReference>
<feature type="region of interest" description="Disordered" evidence="2">
    <location>
        <begin position="36"/>
        <end position="66"/>
    </location>
</feature>
<dbReference type="InterPro" id="IPR002502">
    <property type="entry name" value="Amidase_domain"/>
</dbReference>
<dbReference type="Pfam" id="PF01510">
    <property type="entry name" value="Amidase_2"/>
    <property type="match status" value="1"/>
</dbReference>
<dbReference type="AlphaFoldDB" id="A0LPT1"/>
<dbReference type="InterPro" id="IPR018392">
    <property type="entry name" value="LysM"/>
</dbReference>
<dbReference type="InterPro" id="IPR036505">
    <property type="entry name" value="Amidase/PGRP_sf"/>
</dbReference>
<accession>A0LPT1</accession>
<dbReference type="GO" id="GO:0008270">
    <property type="term" value="F:zinc ion binding"/>
    <property type="evidence" value="ECO:0007669"/>
    <property type="project" value="InterPro"/>
</dbReference>
<dbReference type="InParanoid" id="A0LPT1"/>
<dbReference type="SMART" id="SM00701">
    <property type="entry name" value="PGRP"/>
    <property type="match status" value="1"/>
</dbReference>
<dbReference type="Pfam" id="PF01476">
    <property type="entry name" value="LysM"/>
    <property type="match status" value="1"/>
</dbReference>
<evidence type="ECO:0000313" key="4">
    <source>
        <dbReference type="EMBL" id="ABK19433.1"/>
    </source>
</evidence>
<dbReference type="InterPro" id="IPR036779">
    <property type="entry name" value="LysM_dom_sf"/>
</dbReference>
<dbReference type="SUPFAM" id="SSF54106">
    <property type="entry name" value="LysM domain"/>
    <property type="match status" value="1"/>
</dbReference>
<dbReference type="Gene3D" id="3.40.80.10">
    <property type="entry name" value="Peptidoglycan recognition protein-like"/>
    <property type="match status" value="1"/>
</dbReference>
<protein>
    <submittedName>
        <fullName evidence="4">N-acetylmuramyl-L-alanine amidase, negative regulator of AmpC, AmpD</fullName>
    </submittedName>
</protein>
<dbReference type="InterPro" id="IPR015510">
    <property type="entry name" value="PGRP"/>
</dbReference>
<evidence type="ECO:0000256" key="2">
    <source>
        <dbReference type="SAM" id="MobiDB-lite"/>
    </source>
</evidence>
<dbReference type="InterPro" id="IPR006619">
    <property type="entry name" value="PGRP_domain_met/bac"/>
</dbReference>
<dbReference type="SUPFAM" id="SSF55846">
    <property type="entry name" value="N-acetylmuramoyl-L-alanine amidase-like"/>
    <property type="match status" value="1"/>
</dbReference>
<dbReference type="PROSITE" id="PS51257">
    <property type="entry name" value="PROKAR_LIPOPROTEIN"/>
    <property type="match status" value="1"/>
</dbReference>
<dbReference type="Proteomes" id="UP000001784">
    <property type="component" value="Chromosome"/>
</dbReference>
<feature type="compositionally biased region" description="Polar residues" evidence="2">
    <location>
        <begin position="47"/>
        <end position="59"/>
    </location>
</feature>
<dbReference type="eggNOG" id="COG1388">
    <property type="taxonomic scope" value="Bacteria"/>
</dbReference>
<reference evidence="4 5" key="1">
    <citation type="submission" date="2006-10" db="EMBL/GenBank/DDBJ databases">
        <title>Complete sequence of Syntrophobacter fumaroxidans MPOB.</title>
        <authorList>
            <consortium name="US DOE Joint Genome Institute"/>
            <person name="Copeland A."/>
            <person name="Lucas S."/>
            <person name="Lapidus A."/>
            <person name="Barry K."/>
            <person name="Detter J.C."/>
            <person name="Glavina del Rio T."/>
            <person name="Hammon N."/>
            <person name="Israni S."/>
            <person name="Pitluck S."/>
            <person name="Goltsman E.G."/>
            <person name="Martinez M."/>
            <person name="Schmutz J."/>
            <person name="Larimer F."/>
            <person name="Land M."/>
            <person name="Hauser L."/>
            <person name="Kyrpides N."/>
            <person name="Kim E."/>
            <person name="Boone D.R."/>
            <person name="Brockman F."/>
            <person name="Culley D."/>
            <person name="Ferry J."/>
            <person name="Gunsalus R."/>
            <person name="McInerney M.J."/>
            <person name="Morrison M."/>
            <person name="Plugge C."/>
            <person name="Rohlin L."/>
            <person name="Scholten J."/>
            <person name="Sieber J."/>
            <person name="Stams A.J.M."/>
            <person name="Worm P."/>
            <person name="Henstra A.M."/>
            <person name="Richardson P."/>
        </authorList>
    </citation>
    <scope>NUCLEOTIDE SEQUENCE [LARGE SCALE GENOMIC DNA]</scope>
    <source>
        <strain evidence="5">DSM 10017 / MPOB</strain>
    </source>
</reference>
<organism evidence="4 5">
    <name type="scientific">Syntrophobacter fumaroxidans (strain DSM 10017 / MPOB)</name>
    <dbReference type="NCBI Taxonomy" id="335543"/>
    <lineage>
        <taxon>Bacteria</taxon>
        <taxon>Pseudomonadati</taxon>
        <taxon>Thermodesulfobacteriota</taxon>
        <taxon>Syntrophobacteria</taxon>
        <taxon>Syntrophobacterales</taxon>
        <taxon>Syntrophobacteraceae</taxon>
        <taxon>Syntrophobacter</taxon>
    </lineage>
</organism>
<evidence type="ECO:0000259" key="3">
    <source>
        <dbReference type="PROSITE" id="PS51782"/>
    </source>
</evidence>
<gene>
    <name evidence="4" type="ordered locus">Sfum_3764</name>
</gene>
<dbReference type="KEGG" id="sfu:Sfum_3764"/>
<dbReference type="SMART" id="SM00644">
    <property type="entry name" value="Ami_2"/>
    <property type="match status" value="1"/>
</dbReference>
<dbReference type="OrthoDB" id="9795421at2"/>
<dbReference type="PANTHER" id="PTHR11022:SF41">
    <property type="entry name" value="PEPTIDOGLYCAN-RECOGNITION PROTEIN LC-RELATED"/>
    <property type="match status" value="1"/>
</dbReference>
<sequence length="288" mass="31532">MSKQLADIRISFLQGLVVIALLSMLLSSCGKQVYQEPPSPAYPPGGTATSPRPSVSTPAPRSGTVVEKPLADLGTPRTITHEVGPMETIWRISRMYNVSQESIYAANGLRPGEPIAKGQKLTIPNARVMKHVIALYPNSQWKYIIIHHTATDIGNASLIDRTHEDRGFWYGLGYHFLIDNGTLGKGDGQIEASPRWVKQQCGAHCKAGGMNDKGIGIALVGNFNEEQPSSSQLRSLDYLLKTLMDYYRIPAGRVVGHRDVDGAATDCPGRRFPWQTVRRSLSASVLSH</sequence>
<feature type="domain" description="LysM" evidence="3">
    <location>
        <begin position="79"/>
        <end position="123"/>
    </location>
</feature>
<evidence type="ECO:0000256" key="1">
    <source>
        <dbReference type="ARBA" id="ARBA00007553"/>
    </source>
</evidence>
<dbReference type="CDD" id="cd00118">
    <property type="entry name" value="LysM"/>
    <property type="match status" value="1"/>
</dbReference>
<evidence type="ECO:0000313" key="5">
    <source>
        <dbReference type="Proteomes" id="UP000001784"/>
    </source>
</evidence>
<dbReference type="CDD" id="cd06583">
    <property type="entry name" value="PGRP"/>
    <property type="match status" value="1"/>
</dbReference>
<dbReference type="GO" id="GO:0009253">
    <property type="term" value="P:peptidoglycan catabolic process"/>
    <property type="evidence" value="ECO:0007669"/>
    <property type="project" value="InterPro"/>
</dbReference>
<dbReference type="HOGENOM" id="CLU_966217_0_0_7"/>
<proteinExistence type="inferred from homology"/>
<dbReference type="PANTHER" id="PTHR11022">
    <property type="entry name" value="PEPTIDOGLYCAN RECOGNITION PROTEIN"/>
    <property type="match status" value="1"/>
</dbReference>
<dbReference type="PROSITE" id="PS51782">
    <property type="entry name" value="LYSM"/>
    <property type="match status" value="1"/>
</dbReference>
<dbReference type="eggNOG" id="COG3023">
    <property type="taxonomic scope" value="Bacteria"/>
</dbReference>
<dbReference type="GO" id="GO:0008745">
    <property type="term" value="F:N-acetylmuramoyl-L-alanine amidase activity"/>
    <property type="evidence" value="ECO:0007669"/>
    <property type="project" value="InterPro"/>
</dbReference>
<comment type="similarity">
    <text evidence="1">Belongs to the N-acetylmuramoyl-L-alanine amidase 2 family.</text>
</comment>
<keyword evidence="5" id="KW-1185">Reference proteome</keyword>
<dbReference type="STRING" id="335543.Sfum_3764"/>
<name>A0LPT1_SYNFM</name>
<dbReference type="EMBL" id="CP000478">
    <property type="protein sequence ID" value="ABK19433.1"/>
    <property type="molecule type" value="Genomic_DNA"/>
</dbReference>